<feature type="transmembrane region" description="Helical" evidence="7">
    <location>
        <begin position="89"/>
        <end position="110"/>
    </location>
</feature>
<protein>
    <recommendedName>
        <fullName evidence="8">NADH:flavin oxidoreductase/NADH oxidase N-terminal domain-containing protein</fullName>
    </recommendedName>
</protein>
<keyword evidence="4" id="KW-0521">NADP</keyword>
<dbReference type="EMBL" id="MUNK01000434">
    <property type="protein sequence ID" value="OTA20767.1"/>
    <property type="molecule type" value="Genomic_DNA"/>
</dbReference>
<dbReference type="GO" id="GO:0003959">
    <property type="term" value="F:NADPH dehydrogenase activity"/>
    <property type="evidence" value="ECO:0007669"/>
    <property type="project" value="InterPro"/>
</dbReference>
<feature type="transmembrane region" description="Helical" evidence="7">
    <location>
        <begin position="56"/>
        <end position="77"/>
    </location>
</feature>
<keyword evidence="7" id="KW-0812">Transmembrane</keyword>
<dbReference type="Proteomes" id="UP000194280">
    <property type="component" value="Unassembled WGS sequence"/>
</dbReference>
<gene>
    <name evidence="9" type="ORF">BTJ68_14656</name>
</gene>
<dbReference type="GO" id="GO:0010181">
    <property type="term" value="F:FMN binding"/>
    <property type="evidence" value="ECO:0007669"/>
    <property type="project" value="InterPro"/>
</dbReference>
<feature type="domain" description="NADH:flavin oxidoreductase/NADH oxidase N-terminal" evidence="8">
    <location>
        <begin position="302"/>
        <end position="648"/>
    </location>
</feature>
<dbReference type="Gene3D" id="3.20.20.70">
    <property type="entry name" value="Aldolase class I"/>
    <property type="match status" value="1"/>
</dbReference>
<keyword evidence="7" id="KW-1133">Transmembrane helix</keyword>
<evidence type="ECO:0000256" key="1">
    <source>
        <dbReference type="ARBA" id="ARBA00001917"/>
    </source>
</evidence>
<dbReference type="STRING" id="1157616.A0A1Z5SM17"/>
<proteinExistence type="predicted"/>
<sequence length="685" mass="75905">MLNPFDRSAKTAPSHYPRLPFHAIRCVQLLSSIVVGGIMCYFIWHLTHDHWATPWTFIWLTAASLFSIAALSFTILLHCCIGLNPRVNILVNGFLTLLWGLSWCLLTWYMSDTLRNMCDVQHWHEDIGVMVCRIYKALFTFTLFGLLSTIAAFALDIYVRRQQTRRGIYRLHDLDAKQRPEAAPRGLPGAATDGNAGYGHGGLAEPRESEAWEEPRTSMGPYDSAHVDESGFAQRGGYGLPAAQFEYDTGYHGGHAERAYGRTQEEFHNVNRAAPGISFFTPAQEPPAGTALIEEGQKSVPKLFRPLKLRGLTLPNRIMLSPLCQYSAQDGHYTMWHWTHMGGIIQRGPGIACVEATAVTPQGRITPEDSGLWKDSQMEPLKKIVEFAHSQGQKIMIQLGHAGRKASTVAPWLSAGAVAGPELNGWPDDVYAPSAIPWNENHADPREMSLQDIQEFKTAYAEAVRRAVQCGFDAIEIHNAHGYLLHEFLSPVSNQRTDQYGGSFENRTRLTLEVVEQTRNMIPNLMPLFLRISATDWLEDAPKDQIPESWTAADTVRLAPQLAEKGVDLLDVSSGGNHPLQHPHVKPAYQSPFAIQVKQAVGDTMAVGSVGGIDTASLANSLLEEDGLDLVIVGRGFQKNPGLVFAWADELGQQVQMPNQIRWGFRGRGSKPARPITEFPHLLGA</sequence>
<evidence type="ECO:0000256" key="5">
    <source>
        <dbReference type="ARBA" id="ARBA00023002"/>
    </source>
</evidence>
<keyword evidence="3" id="KW-0288">FMN</keyword>
<dbReference type="VEuPathDB" id="FungiDB:BTJ68_14656"/>
<keyword evidence="7" id="KW-0472">Membrane</keyword>
<keyword evidence="5" id="KW-0560">Oxidoreductase</keyword>
<keyword evidence="10" id="KW-1185">Reference proteome</keyword>
<dbReference type="OrthoDB" id="72788at2759"/>
<dbReference type="InterPro" id="IPR001155">
    <property type="entry name" value="OxRdtase_FMN_N"/>
</dbReference>
<dbReference type="AlphaFoldDB" id="A0A1Z5SM17"/>
<organism evidence="9 10">
    <name type="scientific">Hortaea werneckii EXF-2000</name>
    <dbReference type="NCBI Taxonomy" id="1157616"/>
    <lineage>
        <taxon>Eukaryota</taxon>
        <taxon>Fungi</taxon>
        <taxon>Dikarya</taxon>
        <taxon>Ascomycota</taxon>
        <taxon>Pezizomycotina</taxon>
        <taxon>Dothideomycetes</taxon>
        <taxon>Dothideomycetidae</taxon>
        <taxon>Mycosphaerellales</taxon>
        <taxon>Teratosphaeriaceae</taxon>
        <taxon>Hortaea</taxon>
    </lineage>
</organism>
<evidence type="ECO:0000256" key="3">
    <source>
        <dbReference type="ARBA" id="ARBA00022643"/>
    </source>
</evidence>
<feature type="transmembrane region" description="Helical" evidence="7">
    <location>
        <begin position="138"/>
        <end position="159"/>
    </location>
</feature>
<dbReference type="InterPro" id="IPR013785">
    <property type="entry name" value="Aldolase_TIM"/>
</dbReference>
<accession>A0A1Z5SM17</accession>
<feature type="transmembrane region" description="Helical" evidence="7">
    <location>
        <begin position="21"/>
        <end position="44"/>
    </location>
</feature>
<evidence type="ECO:0000256" key="4">
    <source>
        <dbReference type="ARBA" id="ARBA00022857"/>
    </source>
</evidence>
<evidence type="ECO:0000256" key="2">
    <source>
        <dbReference type="ARBA" id="ARBA00022630"/>
    </source>
</evidence>
<dbReference type="InParanoid" id="A0A1Z5SM17"/>
<dbReference type="GO" id="GO:0050661">
    <property type="term" value="F:NADP binding"/>
    <property type="evidence" value="ECO:0007669"/>
    <property type="project" value="InterPro"/>
</dbReference>
<evidence type="ECO:0000256" key="7">
    <source>
        <dbReference type="SAM" id="Phobius"/>
    </source>
</evidence>
<feature type="region of interest" description="Disordered" evidence="6">
    <location>
        <begin position="179"/>
        <end position="209"/>
    </location>
</feature>
<evidence type="ECO:0000256" key="6">
    <source>
        <dbReference type="SAM" id="MobiDB-lite"/>
    </source>
</evidence>
<dbReference type="SUPFAM" id="SSF51395">
    <property type="entry name" value="FMN-linked oxidoreductases"/>
    <property type="match status" value="1"/>
</dbReference>
<evidence type="ECO:0000313" key="10">
    <source>
        <dbReference type="Proteomes" id="UP000194280"/>
    </source>
</evidence>
<dbReference type="Pfam" id="PF00724">
    <property type="entry name" value="Oxidored_FMN"/>
    <property type="match status" value="1"/>
</dbReference>
<dbReference type="PANTHER" id="PTHR43303:SF4">
    <property type="entry name" value="NADPH DEHYDROGENASE C23G7.10C-RELATED"/>
    <property type="match status" value="1"/>
</dbReference>
<reference evidence="9 10" key="1">
    <citation type="submission" date="2017-01" db="EMBL/GenBank/DDBJ databases">
        <title>The recent genome duplication of the halophilic yeast Hortaea werneckii: insights from long-read sequencing.</title>
        <authorList>
            <person name="Sinha S."/>
            <person name="Flibotte S."/>
            <person name="Neira M."/>
            <person name="Lenassi M."/>
            <person name="Gostincar C."/>
            <person name="Stajich J.E."/>
            <person name="Nislow C.E."/>
        </authorList>
    </citation>
    <scope>NUCLEOTIDE SEQUENCE [LARGE SCALE GENOMIC DNA]</scope>
    <source>
        <strain evidence="9 10">EXF-2000</strain>
    </source>
</reference>
<comment type="cofactor">
    <cofactor evidence="1">
        <name>FMN</name>
        <dbReference type="ChEBI" id="CHEBI:58210"/>
    </cofactor>
</comment>
<dbReference type="CDD" id="cd02932">
    <property type="entry name" value="OYE_YqiM_FMN"/>
    <property type="match status" value="1"/>
</dbReference>
<dbReference type="PANTHER" id="PTHR43303">
    <property type="entry name" value="NADPH DEHYDROGENASE C23G7.10C-RELATED"/>
    <property type="match status" value="1"/>
</dbReference>
<dbReference type="InterPro" id="IPR044152">
    <property type="entry name" value="YqjM-like"/>
</dbReference>
<evidence type="ECO:0000313" key="9">
    <source>
        <dbReference type="EMBL" id="OTA20767.1"/>
    </source>
</evidence>
<evidence type="ECO:0000259" key="8">
    <source>
        <dbReference type="Pfam" id="PF00724"/>
    </source>
</evidence>
<name>A0A1Z5SM17_HORWE</name>
<comment type="caution">
    <text evidence="9">The sequence shown here is derived from an EMBL/GenBank/DDBJ whole genome shotgun (WGS) entry which is preliminary data.</text>
</comment>
<keyword evidence="2" id="KW-0285">Flavoprotein</keyword>